<evidence type="ECO:0000313" key="10">
    <source>
        <dbReference type="RefSeq" id="XP_002133582.2"/>
    </source>
</evidence>
<organism evidence="9 10">
    <name type="scientific">Drosophila pseudoobscura pseudoobscura</name>
    <name type="common">Fruit fly</name>
    <dbReference type="NCBI Taxonomy" id="46245"/>
    <lineage>
        <taxon>Eukaryota</taxon>
        <taxon>Metazoa</taxon>
        <taxon>Ecdysozoa</taxon>
        <taxon>Arthropoda</taxon>
        <taxon>Hexapoda</taxon>
        <taxon>Insecta</taxon>
        <taxon>Pterygota</taxon>
        <taxon>Neoptera</taxon>
        <taxon>Endopterygota</taxon>
        <taxon>Diptera</taxon>
        <taxon>Brachycera</taxon>
        <taxon>Muscomorpha</taxon>
        <taxon>Ephydroidea</taxon>
        <taxon>Drosophilidae</taxon>
        <taxon>Drosophila</taxon>
        <taxon>Sophophora</taxon>
    </lineage>
</organism>
<dbReference type="GO" id="GO:0005743">
    <property type="term" value="C:mitochondrial inner membrane"/>
    <property type="evidence" value="ECO:0007669"/>
    <property type="project" value="TreeGrafter"/>
</dbReference>
<gene>
    <name evidence="10" type="primary">LOC6902048</name>
</gene>
<feature type="domain" description="DNA/RNA non-specific endonuclease/pyrophosphatase/phosphodiesterase" evidence="8">
    <location>
        <begin position="183"/>
        <end position="426"/>
    </location>
</feature>
<comment type="similarity">
    <text evidence="1">Belongs to the DNA/RNA non-specific endonuclease family.</text>
</comment>
<evidence type="ECO:0000256" key="1">
    <source>
        <dbReference type="ARBA" id="ARBA00010052"/>
    </source>
</evidence>
<dbReference type="SMART" id="SM00892">
    <property type="entry name" value="Endonuclease_NS"/>
    <property type="match status" value="1"/>
</dbReference>
<dbReference type="GO" id="GO:0005634">
    <property type="term" value="C:nucleus"/>
    <property type="evidence" value="ECO:0007669"/>
    <property type="project" value="TreeGrafter"/>
</dbReference>
<proteinExistence type="inferred from homology"/>
<feature type="binding site" evidence="5">
    <location>
        <position position="291"/>
    </location>
    <ligand>
        <name>Mg(2+)</name>
        <dbReference type="ChEBI" id="CHEBI:18420"/>
        <note>catalytic</note>
    </ligand>
</feature>
<dbReference type="InterPro" id="IPR044929">
    <property type="entry name" value="DNA/RNA_non-sp_Endonuclease_sf"/>
</dbReference>
<keyword evidence="3" id="KW-0378">Hydrolase</keyword>
<dbReference type="PANTHER" id="PTHR13966:SF19">
    <property type="entry name" value="NUCLEASE EXOG, MITOCHONDRIAL"/>
    <property type="match status" value="1"/>
</dbReference>
<dbReference type="InterPro" id="IPR044925">
    <property type="entry name" value="His-Me_finger_sf"/>
</dbReference>
<feature type="chain" id="PRO_5026328791" description="DNA/RNA non-specific endonuclease domain-containing protein" evidence="6">
    <location>
        <begin position="20"/>
        <end position="445"/>
    </location>
</feature>
<accession>A0A6I8UYM2</accession>
<evidence type="ECO:0000256" key="2">
    <source>
        <dbReference type="ARBA" id="ARBA00022722"/>
    </source>
</evidence>
<dbReference type="Proteomes" id="UP000001819">
    <property type="component" value="Chromosome X"/>
</dbReference>
<feature type="signal peptide" evidence="6">
    <location>
        <begin position="1"/>
        <end position="19"/>
    </location>
</feature>
<feature type="active site" description="Proton acceptor" evidence="4">
    <location>
        <position position="261"/>
    </location>
</feature>
<dbReference type="InParanoid" id="A0A6I8UYM2"/>
<evidence type="ECO:0000259" key="7">
    <source>
        <dbReference type="SMART" id="SM00477"/>
    </source>
</evidence>
<dbReference type="KEGG" id="dpo:6902048"/>
<evidence type="ECO:0000256" key="6">
    <source>
        <dbReference type="SAM" id="SignalP"/>
    </source>
</evidence>
<keyword evidence="5" id="KW-0479">Metal-binding</keyword>
<dbReference type="GO" id="GO:0004521">
    <property type="term" value="F:RNA endonuclease activity"/>
    <property type="evidence" value="ECO:0007669"/>
    <property type="project" value="TreeGrafter"/>
</dbReference>
<evidence type="ECO:0000256" key="5">
    <source>
        <dbReference type="PIRSR" id="PIRSR640255-2"/>
    </source>
</evidence>
<dbReference type="Pfam" id="PF01223">
    <property type="entry name" value="Endonuclease_NS"/>
    <property type="match status" value="1"/>
</dbReference>
<dbReference type="SUPFAM" id="SSF54060">
    <property type="entry name" value="His-Me finger endonucleases"/>
    <property type="match status" value="1"/>
</dbReference>
<dbReference type="GO" id="GO:0003676">
    <property type="term" value="F:nucleic acid binding"/>
    <property type="evidence" value="ECO:0007669"/>
    <property type="project" value="InterPro"/>
</dbReference>
<keyword evidence="6" id="KW-0732">Signal</keyword>
<dbReference type="InterPro" id="IPR040255">
    <property type="entry name" value="Non-specific_endonuclease"/>
</dbReference>
<dbReference type="FunFam" id="3.40.570.10:FF:000007">
    <property type="entry name" value="Alkaline nuclease"/>
    <property type="match status" value="1"/>
</dbReference>
<keyword evidence="3" id="KW-0255">Endonuclease</keyword>
<keyword evidence="9" id="KW-1185">Reference proteome</keyword>
<dbReference type="SMART" id="SM00477">
    <property type="entry name" value="NUC"/>
    <property type="match status" value="1"/>
</dbReference>
<dbReference type="PANTHER" id="PTHR13966">
    <property type="entry name" value="ENDONUCLEASE RELATED"/>
    <property type="match status" value="1"/>
</dbReference>
<sequence>MNLSARLLFIAVIAASVSLREIRAREAITPSPEVGQIIKDLDGLHIDGTGTAWRQGASCKVDVQRDLPPPRSFQPLYLRPNTSLYWLPNANGQLEIPSGHPIELYCRGSFSEITEYRESIQPKCLQGTTFELNGSKLEFRKFTCSQSMTYTVEKLESSCGSSPSPADQSHLFRVGYDIGRGRFVETMNLCHDPQTVRTHYAVHQLTPASQHFQQKVKRPKFTTAGHFEGYDMNNIYSFKNQQSLLGGLVNKKENQFLSRGHLVAKADLIYASQQRSSFNYMNTAPQWQLFNAGSWQNLEEATRRFVANAGIEVEVYTGTYGQMPFPNASAIVHLATDTNKRQVLEVPRLFYRVLIDKVNRSRGIALVGVNSPNAILSEIKDPNVICDPIDPIEEKVPWLGWVAKANNKSRQLMQGGYLYVCSVSDLAGAVKELPNHLGDVSELLK</sequence>
<dbReference type="GO" id="GO:0046872">
    <property type="term" value="F:metal ion binding"/>
    <property type="evidence" value="ECO:0007669"/>
    <property type="project" value="UniProtKB-KW"/>
</dbReference>
<evidence type="ECO:0000259" key="8">
    <source>
        <dbReference type="SMART" id="SM00892"/>
    </source>
</evidence>
<name>A0A6I8UYM2_DROPS</name>
<dbReference type="GO" id="GO:0000014">
    <property type="term" value="F:single-stranded DNA endodeoxyribonuclease activity"/>
    <property type="evidence" value="ECO:0007669"/>
    <property type="project" value="TreeGrafter"/>
</dbReference>
<dbReference type="GO" id="GO:0006309">
    <property type="term" value="P:apoptotic DNA fragmentation"/>
    <property type="evidence" value="ECO:0007669"/>
    <property type="project" value="TreeGrafter"/>
</dbReference>
<dbReference type="RefSeq" id="XP_002133582.2">
    <property type="nucleotide sequence ID" value="XM_002133546.3"/>
</dbReference>
<dbReference type="InterPro" id="IPR020821">
    <property type="entry name" value="ENPP1-3/EXOG-like_nuc-like"/>
</dbReference>
<evidence type="ECO:0000256" key="4">
    <source>
        <dbReference type="PIRSR" id="PIRSR640255-1"/>
    </source>
</evidence>
<dbReference type="InterPro" id="IPR001604">
    <property type="entry name" value="Endo_G_ENPP1-like_dom"/>
</dbReference>
<keyword evidence="2" id="KW-0540">Nuclease</keyword>
<dbReference type="AlphaFoldDB" id="A0A6I8UYM2"/>
<reference evidence="10" key="1">
    <citation type="submission" date="2025-08" db="UniProtKB">
        <authorList>
            <consortium name="RefSeq"/>
        </authorList>
    </citation>
    <scope>IDENTIFICATION</scope>
    <source>
        <strain evidence="10">MV-25-SWS-2005</strain>
        <tissue evidence="10">Whole body</tissue>
    </source>
</reference>
<evidence type="ECO:0008006" key="11">
    <source>
        <dbReference type="Google" id="ProtNLM"/>
    </source>
</evidence>
<evidence type="ECO:0000313" key="9">
    <source>
        <dbReference type="Proteomes" id="UP000001819"/>
    </source>
</evidence>
<feature type="domain" description="ENPP1-3/EXOG-like endonuclease/phosphodiesterase" evidence="7">
    <location>
        <begin position="189"/>
        <end position="410"/>
    </location>
</feature>
<dbReference type="Gene3D" id="3.40.570.10">
    <property type="entry name" value="Extracellular Endonuclease, subunit A"/>
    <property type="match status" value="1"/>
</dbReference>
<protein>
    <recommendedName>
        <fullName evidence="11">DNA/RNA non-specific endonuclease domain-containing protein</fullName>
    </recommendedName>
</protein>
<evidence type="ECO:0000256" key="3">
    <source>
        <dbReference type="ARBA" id="ARBA00022759"/>
    </source>
</evidence>